<dbReference type="EMBL" id="LATX01002431">
    <property type="protein sequence ID" value="KTB29508.1"/>
    <property type="molecule type" value="Genomic_DNA"/>
</dbReference>
<gene>
    <name evidence="1" type="ORF">WG66_17879</name>
</gene>
<accession>A0A0W0EZP8</accession>
<organism evidence="1 2">
    <name type="scientific">Moniliophthora roreri</name>
    <name type="common">Frosty pod rot fungus</name>
    <name type="synonym">Monilia roreri</name>
    <dbReference type="NCBI Taxonomy" id="221103"/>
    <lineage>
        <taxon>Eukaryota</taxon>
        <taxon>Fungi</taxon>
        <taxon>Dikarya</taxon>
        <taxon>Basidiomycota</taxon>
        <taxon>Agaricomycotina</taxon>
        <taxon>Agaricomycetes</taxon>
        <taxon>Agaricomycetidae</taxon>
        <taxon>Agaricales</taxon>
        <taxon>Marasmiineae</taxon>
        <taxon>Marasmiaceae</taxon>
        <taxon>Moniliophthora</taxon>
    </lineage>
</organism>
<reference evidence="1 2" key="1">
    <citation type="submission" date="2015-12" db="EMBL/GenBank/DDBJ databases">
        <title>Draft genome sequence of Moniliophthora roreri, the causal agent of frosty pod rot of cacao.</title>
        <authorList>
            <person name="Aime M.C."/>
            <person name="Diaz-Valderrama J.R."/>
            <person name="Kijpornyongpan T."/>
            <person name="Phillips-Mora W."/>
        </authorList>
    </citation>
    <scope>NUCLEOTIDE SEQUENCE [LARGE SCALE GENOMIC DNA]</scope>
    <source>
        <strain evidence="1 2">MCA 2952</strain>
    </source>
</reference>
<name>A0A0W0EZP8_MONRR</name>
<evidence type="ECO:0000313" key="1">
    <source>
        <dbReference type="EMBL" id="KTB29508.1"/>
    </source>
</evidence>
<proteinExistence type="predicted"/>
<comment type="caution">
    <text evidence="1">The sequence shown here is derived from an EMBL/GenBank/DDBJ whole genome shotgun (WGS) entry which is preliminary data.</text>
</comment>
<dbReference type="AlphaFoldDB" id="A0A0W0EZP8"/>
<protein>
    <submittedName>
        <fullName evidence="1">Uncharacterized protein</fullName>
    </submittedName>
</protein>
<dbReference type="Proteomes" id="UP000054988">
    <property type="component" value="Unassembled WGS sequence"/>
</dbReference>
<evidence type="ECO:0000313" key="2">
    <source>
        <dbReference type="Proteomes" id="UP000054988"/>
    </source>
</evidence>
<sequence length="122" mass="13723">MLKALDIMANVKLSGTLAVIKKAQDISGNPCAFKGFMENFHEHLRQFLEANAAHCAMFLCLTVNTEDIMVHVRRDKINICFVLPTDPHGSQILYRPAYQVVQIPFDDNLYHSQMTGDASTIL</sequence>